<comment type="pathway">
    <text evidence="1">Siderophore biosynthesis.</text>
</comment>
<reference evidence="6" key="1">
    <citation type="submission" date="2016-10" db="EMBL/GenBank/DDBJ databases">
        <authorList>
            <person name="Varghese N."/>
            <person name="Submissions S."/>
        </authorList>
    </citation>
    <scope>NUCLEOTIDE SEQUENCE [LARGE SCALE GENOMIC DNA]</scope>
    <source>
        <strain evidence="6">OK042</strain>
    </source>
</reference>
<dbReference type="GO" id="GO:0019290">
    <property type="term" value="P:siderophore biosynthetic process"/>
    <property type="evidence" value="ECO:0007669"/>
    <property type="project" value="InterPro"/>
</dbReference>
<dbReference type="EMBL" id="FORT01000007">
    <property type="protein sequence ID" value="SFJ95716.1"/>
    <property type="molecule type" value="Genomic_DNA"/>
</dbReference>
<dbReference type="Gene3D" id="6.10.250.3370">
    <property type="match status" value="1"/>
</dbReference>
<gene>
    <name evidence="5" type="ORF">SAMN05518846_10754</name>
</gene>
<dbReference type="GO" id="GO:0016881">
    <property type="term" value="F:acid-amino acid ligase activity"/>
    <property type="evidence" value="ECO:0007669"/>
    <property type="project" value="UniProtKB-ARBA"/>
</dbReference>
<accession>A0A1I3VN30</accession>
<dbReference type="STRING" id="1884381.SAMN05518846_10754"/>
<dbReference type="PANTHER" id="PTHR34384:SF5">
    <property type="entry name" value="L-2,3-DIAMINOPROPANOATE--CITRATE LIGASE"/>
    <property type="match status" value="1"/>
</dbReference>
<feature type="domain" description="Aerobactin siderophore biosynthesis IucA/IucC N-terminal" evidence="3">
    <location>
        <begin position="148"/>
        <end position="372"/>
    </location>
</feature>
<dbReference type="InterPro" id="IPR037455">
    <property type="entry name" value="LucA/IucC-like"/>
</dbReference>
<proteinExistence type="inferred from homology"/>
<dbReference type="RefSeq" id="WP_092268529.1">
    <property type="nucleotide sequence ID" value="NZ_FORT01000007.1"/>
</dbReference>
<dbReference type="AlphaFoldDB" id="A0A1I3VN30"/>
<dbReference type="PANTHER" id="PTHR34384">
    <property type="entry name" value="L-2,3-DIAMINOPROPANOATE--CITRATE LIGASE"/>
    <property type="match status" value="1"/>
</dbReference>
<dbReference type="InterPro" id="IPR007310">
    <property type="entry name" value="Aerobactin_biosyn_IucA/IucC_N"/>
</dbReference>
<evidence type="ECO:0000259" key="3">
    <source>
        <dbReference type="Pfam" id="PF04183"/>
    </source>
</evidence>
<protein>
    <submittedName>
        <fullName evidence="5">Siderophore synthetase component</fullName>
    </submittedName>
</protein>
<organism evidence="5 6">
    <name type="scientific">Brevibacillus centrosporus</name>
    <dbReference type="NCBI Taxonomy" id="54910"/>
    <lineage>
        <taxon>Bacteria</taxon>
        <taxon>Bacillati</taxon>
        <taxon>Bacillota</taxon>
        <taxon>Bacilli</taxon>
        <taxon>Bacillales</taxon>
        <taxon>Paenibacillaceae</taxon>
        <taxon>Brevibacillus</taxon>
    </lineage>
</organism>
<keyword evidence="6" id="KW-1185">Reference proteome</keyword>
<dbReference type="InterPro" id="IPR022770">
    <property type="entry name" value="IucA/IucC-like_C"/>
</dbReference>
<evidence type="ECO:0000313" key="5">
    <source>
        <dbReference type="EMBL" id="SFJ95716.1"/>
    </source>
</evidence>
<dbReference type="Pfam" id="PF06276">
    <property type="entry name" value="FhuF"/>
    <property type="match status" value="1"/>
</dbReference>
<evidence type="ECO:0000256" key="2">
    <source>
        <dbReference type="ARBA" id="ARBA00007832"/>
    </source>
</evidence>
<dbReference type="Proteomes" id="UP000198915">
    <property type="component" value="Unassembled WGS sequence"/>
</dbReference>
<evidence type="ECO:0000256" key="1">
    <source>
        <dbReference type="ARBA" id="ARBA00004924"/>
    </source>
</evidence>
<dbReference type="Gene3D" id="1.10.510.40">
    <property type="match status" value="1"/>
</dbReference>
<comment type="similarity">
    <text evidence="2">Belongs to the IucA/IucC family.</text>
</comment>
<evidence type="ECO:0000313" key="6">
    <source>
        <dbReference type="Proteomes" id="UP000198915"/>
    </source>
</evidence>
<sequence>MLGQKTNVSVSKSSAELAEQATIRAVLNSYLRETKAPLETERDVFILKLPSIGKSITGELLYSSAIGQHAYGPVFHEIMPDGAHRQLELSSLARLLLDELGAKETSGPRSAYVSQLMAHIENSYRKMSMHLDYYQSHRQSLVKGKLDCIKSEQSLYYGHPFHPYPKSTEGFQDEELAMYSPEMGAAFQLHYFAIQEELVYEEWLEGHGPKLPDDVEVHAKQQLTDGAGTYKIVPMHPWQAAFVFQLPQVQARLQRGKIISLGLLGPVFYPTSSVRTVWNPAGGYGYKLPLHVRITNLVRENSWEQARRTMDAAKVIHHLQDDIQSDSFQILSETGFSHIRIDSSEDASPYFTVIHRPIVLENDSTYVVASLLESFPGETEPKLIQAIRQSDQGRQPNLDLWLERYLQISLLPLMRLLARRGISFEAHLQNSLVSLKNGWPDCYYVRDLEGVSIDRQLAAQSGWIGTLVDADSPVLYEEAQAWMRTKYYFIVNHLGSLIHTIAAFRQVGEEHYWRIVQKLLQQEKATADKRLLAYINDLLQSDSLPAKANLRSCFLIRGETPLFVDIPNPMKE</sequence>
<dbReference type="Pfam" id="PF04183">
    <property type="entry name" value="IucA_IucC"/>
    <property type="match status" value="1"/>
</dbReference>
<evidence type="ECO:0000259" key="4">
    <source>
        <dbReference type="Pfam" id="PF06276"/>
    </source>
</evidence>
<name>A0A1I3VN30_9BACL</name>
<feature type="domain" description="Aerobactin siderophore biosynthesis IucA/IucC-like C-terminal" evidence="4">
    <location>
        <begin position="400"/>
        <end position="552"/>
    </location>
</feature>